<organism evidence="1 2">
    <name type="scientific">Cellvibrio zantedeschiae</name>
    <dbReference type="NCBI Taxonomy" id="1237077"/>
    <lineage>
        <taxon>Bacteria</taxon>
        <taxon>Pseudomonadati</taxon>
        <taxon>Pseudomonadota</taxon>
        <taxon>Gammaproteobacteria</taxon>
        <taxon>Cellvibrionales</taxon>
        <taxon>Cellvibrionaceae</taxon>
        <taxon>Cellvibrio</taxon>
    </lineage>
</organism>
<sequence>MRLLAFSVTRFGKLAIFCTGLFIAKQSLADVLTITIPPLEQSAQTSIYYPKLLQLALSKTEATDGPFKIVQYPTLLTKARFEAELKRQGKGIIDVMWATTNSELESTLLPIRISLLKDLTSYRIFLIRKEDQEKFNKVKTLDDLRKLKAGQGMRWTDTNVLKVNDLPVVTSPMFEPLFNMLLGKRFDYFPRGLDEIWNEEKLFSDKGIAIEQHIMLSYVTLKYFFVSPNNPKLADRIERGLKIAIADGSFNQLFYSIPGYKRGYEEIANKDRLVLKLKPLK</sequence>
<keyword evidence="2" id="KW-1185">Reference proteome</keyword>
<protein>
    <recommendedName>
        <fullName evidence="3">Solute-binding protein family 3/N-terminal domain-containing protein</fullName>
    </recommendedName>
</protein>
<dbReference type="Proteomes" id="UP000619761">
    <property type="component" value="Unassembled WGS sequence"/>
</dbReference>
<dbReference type="RefSeq" id="WP_189418640.1">
    <property type="nucleotide sequence ID" value="NZ_BMYZ01000002.1"/>
</dbReference>
<evidence type="ECO:0000313" key="1">
    <source>
        <dbReference type="EMBL" id="GGY77379.1"/>
    </source>
</evidence>
<evidence type="ECO:0008006" key="3">
    <source>
        <dbReference type="Google" id="ProtNLM"/>
    </source>
</evidence>
<comment type="caution">
    <text evidence="1">The sequence shown here is derived from an EMBL/GenBank/DDBJ whole genome shotgun (WGS) entry which is preliminary data.</text>
</comment>
<name>A0ABQ3B391_9GAMM</name>
<dbReference type="EMBL" id="BMYZ01000002">
    <property type="protein sequence ID" value="GGY77379.1"/>
    <property type="molecule type" value="Genomic_DNA"/>
</dbReference>
<evidence type="ECO:0000313" key="2">
    <source>
        <dbReference type="Proteomes" id="UP000619761"/>
    </source>
</evidence>
<gene>
    <name evidence="1" type="ORF">GCM10011613_22400</name>
</gene>
<reference evidence="2" key="1">
    <citation type="journal article" date="2019" name="Int. J. Syst. Evol. Microbiol.">
        <title>The Global Catalogue of Microorganisms (GCM) 10K type strain sequencing project: providing services to taxonomists for standard genome sequencing and annotation.</title>
        <authorList>
            <consortium name="The Broad Institute Genomics Platform"/>
            <consortium name="The Broad Institute Genome Sequencing Center for Infectious Disease"/>
            <person name="Wu L."/>
            <person name="Ma J."/>
        </authorList>
    </citation>
    <scope>NUCLEOTIDE SEQUENCE [LARGE SCALE GENOMIC DNA]</scope>
    <source>
        <strain evidence="2">KCTC 32239</strain>
    </source>
</reference>
<accession>A0ABQ3B391</accession>
<dbReference type="SUPFAM" id="SSF53850">
    <property type="entry name" value="Periplasmic binding protein-like II"/>
    <property type="match status" value="1"/>
</dbReference>
<proteinExistence type="predicted"/>